<name>A0A8H4RD47_9HELO</name>
<organism evidence="1 2">
    <name type="scientific">Cudoniella acicularis</name>
    <dbReference type="NCBI Taxonomy" id="354080"/>
    <lineage>
        <taxon>Eukaryota</taxon>
        <taxon>Fungi</taxon>
        <taxon>Dikarya</taxon>
        <taxon>Ascomycota</taxon>
        <taxon>Pezizomycotina</taxon>
        <taxon>Leotiomycetes</taxon>
        <taxon>Helotiales</taxon>
        <taxon>Tricladiaceae</taxon>
        <taxon>Cudoniella</taxon>
    </lineage>
</organism>
<accession>A0A8H4RD47</accession>
<reference evidence="1 2" key="1">
    <citation type="submission" date="2020-03" db="EMBL/GenBank/DDBJ databases">
        <title>Draft Genome Sequence of Cudoniella acicularis.</title>
        <authorList>
            <person name="Buettner E."/>
            <person name="Kellner H."/>
        </authorList>
    </citation>
    <scope>NUCLEOTIDE SEQUENCE [LARGE SCALE GENOMIC DNA]</scope>
    <source>
        <strain evidence="1 2">DSM 108380</strain>
    </source>
</reference>
<keyword evidence="2" id="KW-1185">Reference proteome</keyword>
<gene>
    <name evidence="1" type="ORF">G7Y89_g10260</name>
</gene>
<comment type="caution">
    <text evidence="1">The sequence shown here is derived from an EMBL/GenBank/DDBJ whole genome shotgun (WGS) entry which is preliminary data.</text>
</comment>
<evidence type="ECO:0000313" key="1">
    <source>
        <dbReference type="EMBL" id="KAF4627890.1"/>
    </source>
</evidence>
<protein>
    <submittedName>
        <fullName evidence="1">Uncharacterized protein</fullName>
    </submittedName>
</protein>
<dbReference type="Proteomes" id="UP000566819">
    <property type="component" value="Unassembled WGS sequence"/>
</dbReference>
<dbReference type="AlphaFoldDB" id="A0A8H4RD47"/>
<sequence length="97" mass="11058">MGDSARPCFDHNTLSKIKLDIQSPLVLDILGKRVKEERAALMTKASVIWPNDSVFRYIKEAVIEKGKLAIKHVNKLLDMTQDDYESKINDIENMSPK</sequence>
<proteinExistence type="predicted"/>
<dbReference type="EMBL" id="JAAMPI010000894">
    <property type="protein sequence ID" value="KAF4627890.1"/>
    <property type="molecule type" value="Genomic_DNA"/>
</dbReference>
<evidence type="ECO:0000313" key="2">
    <source>
        <dbReference type="Proteomes" id="UP000566819"/>
    </source>
</evidence>